<reference evidence="1 2" key="1">
    <citation type="journal article" name="Sci. Rep.">
        <title>Genome-scale phylogenetic analyses confirm Olpidium as the closest living zoosporic fungus to the non-flagellated, terrestrial fungi.</title>
        <authorList>
            <person name="Chang Y."/>
            <person name="Rochon D."/>
            <person name="Sekimoto S."/>
            <person name="Wang Y."/>
            <person name="Chovatia M."/>
            <person name="Sandor L."/>
            <person name="Salamov A."/>
            <person name="Grigoriev I.V."/>
            <person name="Stajich J.E."/>
            <person name="Spatafora J.W."/>
        </authorList>
    </citation>
    <scope>NUCLEOTIDE SEQUENCE [LARGE SCALE GENOMIC DNA]</scope>
    <source>
        <strain evidence="1">S191</strain>
    </source>
</reference>
<evidence type="ECO:0000313" key="1">
    <source>
        <dbReference type="EMBL" id="KAG5457022.1"/>
    </source>
</evidence>
<evidence type="ECO:0000313" key="2">
    <source>
        <dbReference type="Proteomes" id="UP000673691"/>
    </source>
</evidence>
<protein>
    <submittedName>
        <fullName evidence="1">Uncharacterized protein</fullName>
    </submittedName>
</protein>
<proteinExistence type="predicted"/>
<sequence>MAFPSDQLFFNRLVGNGLQLCFVFRARFANCEAKTETFFITMDGVALRRIERQDIPIEWSDEILDIGVHMNSTEVDFLFANKRAVYTGFLESEENLDASAEDQSAVSFPLDFTNRFCEFHFFSHLNN</sequence>
<dbReference type="EMBL" id="JAEFCI010010759">
    <property type="protein sequence ID" value="KAG5457022.1"/>
    <property type="molecule type" value="Genomic_DNA"/>
</dbReference>
<organism evidence="1 2">
    <name type="scientific">Olpidium bornovanus</name>
    <dbReference type="NCBI Taxonomy" id="278681"/>
    <lineage>
        <taxon>Eukaryota</taxon>
        <taxon>Fungi</taxon>
        <taxon>Fungi incertae sedis</taxon>
        <taxon>Olpidiomycota</taxon>
        <taxon>Olpidiomycotina</taxon>
        <taxon>Olpidiomycetes</taxon>
        <taxon>Olpidiales</taxon>
        <taxon>Olpidiaceae</taxon>
        <taxon>Olpidium</taxon>
    </lineage>
</organism>
<name>A0A8H7ZQ41_9FUNG</name>
<dbReference type="AlphaFoldDB" id="A0A8H7ZQ41"/>
<keyword evidence="2" id="KW-1185">Reference proteome</keyword>
<comment type="caution">
    <text evidence="1">The sequence shown here is derived from an EMBL/GenBank/DDBJ whole genome shotgun (WGS) entry which is preliminary data.</text>
</comment>
<gene>
    <name evidence="1" type="ORF">BJ554DRAFT_3077</name>
</gene>
<dbReference type="Proteomes" id="UP000673691">
    <property type="component" value="Unassembled WGS sequence"/>
</dbReference>
<accession>A0A8H7ZQ41</accession>